<proteinExistence type="predicted"/>
<name>A0A011VJU9_9HYPH</name>
<dbReference type="AlphaFoldDB" id="A0A011VJU9"/>
<dbReference type="RefSeq" id="WP_035026330.1">
    <property type="nucleotide sequence ID" value="NZ_KK073886.1"/>
</dbReference>
<keyword evidence="1" id="KW-1133">Transmembrane helix</keyword>
<feature type="transmembrane region" description="Helical" evidence="1">
    <location>
        <begin position="6"/>
        <end position="29"/>
    </location>
</feature>
<keyword evidence="1" id="KW-0812">Transmembrane</keyword>
<dbReference type="STRING" id="69279.BG36_03630"/>
<evidence type="ECO:0000256" key="1">
    <source>
        <dbReference type="SAM" id="Phobius"/>
    </source>
</evidence>
<gene>
    <name evidence="2" type="ORF">BG36_03630</name>
</gene>
<dbReference type="PATRIC" id="fig|69279.3.peg.2124"/>
<dbReference type="HOGENOM" id="CLU_2803096_0_0_5"/>
<protein>
    <submittedName>
        <fullName evidence="2">Uncharacterized protein</fullName>
    </submittedName>
</protein>
<reference evidence="2 3" key="1">
    <citation type="submission" date="2014-02" db="EMBL/GenBank/DDBJ databases">
        <title>Aquamicrobium defluvii Genome sequencing.</title>
        <authorList>
            <person name="Wang X."/>
        </authorList>
    </citation>
    <scope>NUCLEOTIDE SEQUENCE [LARGE SCALE GENOMIC DNA]</scope>
    <source>
        <strain evidence="2 3">W13Z1</strain>
    </source>
</reference>
<evidence type="ECO:0000313" key="2">
    <source>
        <dbReference type="EMBL" id="EXL08745.1"/>
    </source>
</evidence>
<dbReference type="EMBL" id="JENY01000012">
    <property type="protein sequence ID" value="EXL08745.1"/>
    <property type="molecule type" value="Genomic_DNA"/>
</dbReference>
<sequence length="67" mass="7470">MILLLRLYAIIAISKVIHLLIDLMGYILPAGRPRRAGFRPAELMLLGSLVGLSICLLWIWISARAGR</sequence>
<comment type="caution">
    <text evidence="2">The sequence shown here is derived from an EMBL/GenBank/DDBJ whole genome shotgun (WGS) entry which is preliminary data.</text>
</comment>
<dbReference type="Proteomes" id="UP000019849">
    <property type="component" value="Unassembled WGS sequence"/>
</dbReference>
<organism evidence="2 3">
    <name type="scientific">Aquamicrobium defluvii</name>
    <dbReference type="NCBI Taxonomy" id="69279"/>
    <lineage>
        <taxon>Bacteria</taxon>
        <taxon>Pseudomonadati</taxon>
        <taxon>Pseudomonadota</taxon>
        <taxon>Alphaproteobacteria</taxon>
        <taxon>Hyphomicrobiales</taxon>
        <taxon>Phyllobacteriaceae</taxon>
        <taxon>Aquamicrobium</taxon>
    </lineage>
</organism>
<accession>A0A011VJU9</accession>
<feature type="transmembrane region" description="Helical" evidence="1">
    <location>
        <begin position="41"/>
        <end position="61"/>
    </location>
</feature>
<keyword evidence="1" id="KW-0472">Membrane</keyword>
<evidence type="ECO:0000313" key="3">
    <source>
        <dbReference type="Proteomes" id="UP000019849"/>
    </source>
</evidence>